<evidence type="ECO:0000313" key="2">
    <source>
        <dbReference type="EMBL" id="MDT0445909.1"/>
    </source>
</evidence>
<evidence type="ECO:0000256" key="1">
    <source>
        <dbReference type="SAM" id="MobiDB-lite"/>
    </source>
</evidence>
<dbReference type="Proteomes" id="UP001183615">
    <property type="component" value="Unassembled WGS sequence"/>
</dbReference>
<comment type="caution">
    <text evidence="2">The sequence shown here is derived from an EMBL/GenBank/DDBJ whole genome shotgun (WGS) entry which is preliminary data.</text>
</comment>
<sequence>MSRELSGFVLRYAARTIVWCQAGAEPAHLLVTGLFELAVLLLGRRARGAAPGPGAAPPASAADRDAGTAR</sequence>
<dbReference type="EMBL" id="JAVREV010000016">
    <property type="protein sequence ID" value="MDT0445909.1"/>
    <property type="molecule type" value="Genomic_DNA"/>
</dbReference>
<protein>
    <submittedName>
        <fullName evidence="2">Uncharacterized protein</fullName>
    </submittedName>
</protein>
<keyword evidence="3" id="KW-1185">Reference proteome</keyword>
<accession>A0ABU2SBY0</accession>
<organism evidence="2 3">
    <name type="scientific">Streptomyces johnsoniae</name>
    <dbReference type="NCBI Taxonomy" id="3075532"/>
    <lineage>
        <taxon>Bacteria</taxon>
        <taxon>Bacillati</taxon>
        <taxon>Actinomycetota</taxon>
        <taxon>Actinomycetes</taxon>
        <taxon>Kitasatosporales</taxon>
        <taxon>Streptomycetaceae</taxon>
        <taxon>Streptomyces</taxon>
    </lineage>
</organism>
<dbReference type="RefSeq" id="WP_311620091.1">
    <property type="nucleotide sequence ID" value="NZ_JAVREV010000016.1"/>
</dbReference>
<evidence type="ECO:0000313" key="3">
    <source>
        <dbReference type="Proteomes" id="UP001183615"/>
    </source>
</evidence>
<proteinExistence type="predicted"/>
<name>A0ABU2SBY0_9ACTN</name>
<gene>
    <name evidence="2" type="ORF">RM779_25420</name>
</gene>
<reference evidence="3" key="1">
    <citation type="submission" date="2023-07" db="EMBL/GenBank/DDBJ databases">
        <title>30 novel species of actinomycetes from the DSMZ collection.</title>
        <authorList>
            <person name="Nouioui I."/>
        </authorList>
    </citation>
    <scope>NUCLEOTIDE SEQUENCE [LARGE SCALE GENOMIC DNA]</scope>
    <source>
        <strain evidence="3">DSM 41886</strain>
    </source>
</reference>
<feature type="region of interest" description="Disordered" evidence="1">
    <location>
        <begin position="48"/>
        <end position="70"/>
    </location>
</feature>
<feature type="compositionally biased region" description="Low complexity" evidence="1">
    <location>
        <begin position="48"/>
        <end position="61"/>
    </location>
</feature>